<dbReference type="EMBL" id="QJKJ01004884">
    <property type="protein sequence ID" value="RDX92351.1"/>
    <property type="molecule type" value="Genomic_DNA"/>
</dbReference>
<evidence type="ECO:0000313" key="1">
    <source>
        <dbReference type="EMBL" id="RDX92351.1"/>
    </source>
</evidence>
<accession>A0A371GP83</accession>
<feature type="non-terminal residue" evidence="1">
    <location>
        <position position="1"/>
    </location>
</feature>
<dbReference type="Proteomes" id="UP000257109">
    <property type="component" value="Unassembled WGS sequence"/>
</dbReference>
<name>A0A371GP83_MUCPR</name>
<dbReference type="OrthoDB" id="914151at2759"/>
<evidence type="ECO:0000313" key="2">
    <source>
        <dbReference type="Proteomes" id="UP000257109"/>
    </source>
</evidence>
<reference evidence="1" key="1">
    <citation type="submission" date="2018-05" db="EMBL/GenBank/DDBJ databases">
        <title>Draft genome of Mucuna pruriens seed.</title>
        <authorList>
            <person name="Nnadi N.E."/>
            <person name="Vos R."/>
            <person name="Hasami M.H."/>
            <person name="Devisetty U.K."/>
            <person name="Aguiy J.C."/>
        </authorList>
    </citation>
    <scope>NUCLEOTIDE SEQUENCE [LARGE SCALE GENOMIC DNA]</scope>
    <source>
        <strain evidence="1">JCA_2017</strain>
    </source>
</reference>
<dbReference type="AlphaFoldDB" id="A0A371GP83"/>
<sequence length="104" mass="12117">MTLMSLVGKTREKVQRQKPWLSLKGSKFSSLVEDLKVVNLGGKEKAKEIWVGEQMSSDLRQKLIKLLREYANIFAWSYRDMLGLYSNIIEHKLPLLPNVVWIQQ</sequence>
<organism evidence="1 2">
    <name type="scientific">Mucuna pruriens</name>
    <name type="common">Velvet bean</name>
    <name type="synonym">Dolichos pruriens</name>
    <dbReference type="NCBI Taxonomy" id="157652"/>
    <lineage>
        <taxon>Eukaryota</taxon>
        <taxon>Viridiplantae</taxon>
        <taxon>Streptophyta</taxon>
        <taxon>Embryophyta</taxon>
        <taxon>Tracheophyta</taxon>
        <taxon>Spermatophyta</taxon>
        <taxon>Magnoliopsida</taxon>
        <taxon>eudicotyledons</taxon>
        <taxon>Gunneridae</taxon>
        <taxon>Pentapetalae</taxon>
        <taxon>rosids</taxon>
        <taxon>fabids</taxon>
        <taxon>Fabales</taxon>
        <taxon>Fabaceae</taxon>
        <taxon>Papilionoideae</taxon>
        <taxon>50 kb inversion clade</taxon>
        <taxon>NPAAA clade</taxon>
        <taxon>indigoferoid/millettioid clade</taxon>
        <taxon>Phaseoleae</taxon>
        <taxon>Mucuna</taxon>
    </lineage>
</organism>
<protein>
    <submittedName>
        <fullName evidence="1">Uncharacterized protein</fullName>
    </submittedName>
</protein>
<proteinExistence type="predicted"/>
<dbReference type="STRING" id="157652.A0A371GP83"/>
<gene>
    <name evidence="1" type="ORF">CR513_25531</name>
</gene>
<keyword evidence="2" id="KW-1185">Reference proteome</keyword>
<comment type="caution">
    <text evidence="1">The sequence shown here is derived from an EMBL/GenBank/DDBJ whole genome shotgun (WGS) entry which is preliminary data.</text>
</comment>